<reference evidence="3" key="1">
    <citation type="submission" date="2022-11" db="EMBL/GenBank/DDBJ databases">
        <authorList>
            <person name="Morgan W.R."/>
            <person name="Tartar A."/>
        </authorList>
    </citation>
    <scope>NUCLEOTIDE SEQUENCE</scope>
    <source>
        <strain evidence="3">ARSEF 373</strain>
    </source>
</reference>
<accession>A0AAV2YQ19</accession>
<dbReference type="InterPro" id="IPR001849">
    <property type="entry name" value="PH_domain"/>
</dbReference>
<name>A0AAV2YQ19_9STRA</name>
<feature type="domain" description="PH" evidence="2">
    <location>
        <begin position="1"/>
        <end position="109"/>
    </location>
</feature>
<gene>
    <name evidence="3" type="ORF">N0F65_005872</name>
</gene>
<feature type="compositionally biased region" description="Basic and acidic residues" evidence="1">
    <location>
        <begin position="130"/>
        <end position="147"/>
    </location>
</feature>
<evidence type="ECO:0000259" key="2">
    <source>
        <dbReference type="PROSITE" id="PS50003"/>
    </source>
</evidence>
<evidence type="ECO:0000256" key="1">
    <source>
        <dbReference type="SAM" id="MobiDB-lite"/>
    </source>
</evidence>
<dbReference type="InterPro" id="IPR011993">
    <property type="entry name" value="PH-like_dom_sf"/>
</dbReference>
<dbReference type="SUPFAM" id="SSF50729">
    <property type="entry name" value="PH domain-like"/>
    <property type="match status" value="1"/>
</dbReference>
<dbReference type="Gene3D" id="2.30.29.30">
    <property type="entry name" value="Pleckstrin-homology domain (PH domain)/Phosphotyrosine-binding domain (PTB)"/>
    <property type="match status" value="1"/>
</dbReference>
<organism evidence="3 4">
    <name type="scientific">Lagenidium giganteum</name>
    <dbReference type="NCBI Taxonomy" id="4803"/>
    <lineage>
        <taxon>Eukaryota</taxon>
        <taxon>Sar</taxon>
        <taxon>Stramenopiles</taxon>
        <taxon>Oomycota</taxon>
        <taxon>Peronosporomycetes</taxon>
        <taxon>Pythiales</taxon>
        <taxon>Pythiaceae</taxon>
    </lineage>
</organism>
<dbReference type="EMBL" id="DAKRPA010000199">
    <property type="protein sequence ID" value="DAZ95556.1"/>
    <property type="molecule type" value="Genomic_DNA"/>
</dbReference>
<sequence length="299" mass="32746">MEGMLKKRGVNLPVFRDRYCVVSWELDPSNTKMLLLRSYKSKAAYTKAPTKPLHEHQLFRIAAYDARINFRAYPNAFVMITKDKKVFYCLAPTAEERQQWVDVTALEARESDMLGVVLGPMSRAGSTACDPHDEEHSTDSEHDHINETEGAAPTKPVEAAKPVEPVKPVETKALEAVQPTKASKPVQALQVTEEHLQPVAEVVVEAPAAVPVAEAVVPPAPRSAPPRLVSSPLSRAIILYRQPHSVPFHALHSNNTGAFAHPHLGYVSGIAPVLTPQLGNPRAHVTVPDVTELPDVDEL</sequence>
<feature type="region of interest" description="Disordered" evidence="1">
    <location>
        <begin position="124"/>
        <end position="158"/>
    </location>
</feature>
<dbReference type="PROSITE" id="PS50003">
    <property type="entry name" value="PH_DOMAIN"/>
    <property type="match status" value="1"/>
</dbReference>
<evidence type="ECO:0000313" key="3">
    <source>
        <dbReference type="EMBL" id="DAZ95556.1"/>
    </source>
</evidence>
<proteinExistence type="predicted"/>
<protein>
    <recommendedName>
        <fullName evidence="2">PH domain-containing protein</fullName>
    </recommendedName>
</protein>
<reference evidence="3" key="2">
    <citation type="journal article" date="2023" name="Microbiol Resour">
        <title>Decontamination and Annotation of the Draft Genome Sequence of the Oomycete Lagenidium giganteum ARSEF 373.</title>
        <authorList>
            <person name="Morgan W.R."/>
            <person name="Tartar A."/>
        </authorList>
    </citation>
    <scope>NUCLEOTIDE SEQUENCE</scope>
    <source>
        <strain evidence="3">ARSEF 373</strain>
    </source>
</reference>
<comment type="caution">
    <text evidence="3">The sequence shown here is derived from an EMBL/GenBank/DDBJ whole genome shotgun (WGS) entry which is preliminary data.</text>
</comment>
<keyword evidence="4" id="KW-1185">Reference proteome</keyword>
<dbReference type="Proteomes" id="UP001146120">
    <property type="component" value="Unassembled WGS sequence"/>
</dbReference>
<dbReference type="AlphaFoldDB" id="A0AAV2YQ19"/>
<dbReference type="CDD" id="cd00821">
    <property type="entry name" value="PH"/>
    <property type="match status" value="1"/>
</dbReference>
<evidence type="ECO:0000313" key="4">
    <source>
        <dbReference type="Proteomes" id="UP001146120"/>
    </source>
</evidence>